<accession>A0A0F6ADC6</accession>
<evidence type="ECO:0000313" key="1">
    <source>
        <dbReference type="EMBL" id="KKE83384.1"/>
    </source>
</evidence>
<sequence>MVHEYTVEIKALHQGGLIKSCSYKQNVDDINSVFVDIESSDFDIAMLLMARFLHDI</sequence>
<protein>
    <submittedName>
        <fullName evidence="1">Uncharacterized protein</fullName>
    </submittedName>
</protein>
<dbReference type="Proteomes" id="UP000033434">
    <property type="component" value="Unassembled WGS sequence"/>
</dbReference>
<reference evidence="1 2" key="1">
    <citation type="journal article" date="2015" name="BMC Genomics">
        <title>Genome mining reveals unlocked bioactive potential of marine Gram-negative bacteria.</title>
        <authorList>
            <person name="Machado H."/>
            <person name="Sonnenschein E.C."/>
            <person name="Melchiorsen J."/>
            <person name="Gram L."/>
        </authorList>
    </citation>
    <scope>NUCLEOTIDE SEQUENCE [LARGE SCALE GENOMIC DNA]</scope>
    <source>
        <strain evidence="1 2">S4054</strain>
    </source>
</reference>
<dbReference type="PATRIC" id="fig|1129367.4.peg.2691"/>
<evidence type="ECO:0000313" key="2">
    <source>
        <dbReference type="Proteomes" id="UP000033434"/>
    </source>
</evidence>
<comment type="caution">
    <text evidence="1">The sequence shown here is derived from an EMBL/GenBank/DDBJ whole genome shotgun (WGS) entry which is preliminary data.</text>
</comment>
<organism evidence="1 2">
    <name type="scientific">Pseudoalteromonas luteoviolacea S4054</name>
    <dbReference type="NCBI Taxonomy" id="1129367"/>
    <lineage>
        <taxon>Bacteria</taxon>
        <taxon>Pseudomonadati</taxon>
        <taxon>Pseudomonadota</taxon>
        <taxon>Gammaproteobacteria</taxon>
        <taxon>Alteromonadales</taxon>
        <taxon>Pseudoalteromonadaceae</taxon>
        <taxon>Pseudoalteromonas</taxon>
    </lineage>
</organism>
<name>A0A0F6ADC6_9GAMM</name>
<dbReference type="AlphaFoldDB" id="A0A0F6ADC6"/>
<dbReference type="EMBL" id="AUXW01000147">
    <property type="protein sequence ID" value="KKE83384.1"/>
    <property type="molecule type" value="Genomic_DNA"/>
</dbReference>
<proteinExistence type="predicted"/>
<gene>
    <name evidence="1" type="ORF">N479_14325</name>
</gene>